<dbReference type="GO" id="GO:0043527">
    <property type="term" value="C:tRNA methyltransferase complex"/>
    <property type="evidence" value="ECO:0007669"/>
    <property type="project" value="UniProtKB-ARBA"/>
</dbReference>
<dbReference type="PANTHER" id="PTHR13370">
    <property type="entry name" value="RNA METHYLASE-RELATED"/>
    <property type="match status" value="1"/>
</dbReference>
<evidence type="ECO:0000256" key="3">
    <source>
        <dbReference type="ARBA" id="ARBA00022555"/>
    </source>
</evidence>
<keyword evidence="8 10" id="KW-0694">RNA-binding</keyword>
<gene>
    <name evidence="14" type="ORF">I303_100704</name>
</gene>
<keyword evidence="4 10" id="KW-0489">Methyltransferase</keyword>
<reference evidence="14" key="2">
    <citation type="submission" date="2024-02" db="EMBL/GenBank/DDBJ databases">
        <title>Comparative genomics of Cryptococcus and Kwoniella reveals pathogenesis evolution and contrasting modes of karyotype evolution via chromosome fusion or intercentromeric recombination.</title>
        <authorList>
            <person name="Coelho M.A."/>
            <person name="David-Palma M."/>
            <person name="Shea T."/>
            <person name="Bowers K."/>
            <person name="McGinley-Smith S."/>
            <person name="Mohammad A.W."/>
            <person name="Gnirke A."/>
            <person name="Yurkov A.M."/>
            <person name="Nowrousian M."/>
            <person name="Sun S."/>
            <person name="Cuomo C.A."/>
            <person name="Heitman J."/>
        </authorList>
    </citation>
    <scope>NUCLEOTIDE SEQUENCE</scope>
    <source>
        <strain evidence="14">CBS 10117</strain>
    </source>
</reference>
<evidence type="ECO:0000259" key="12">
    <source>
        <dbReference type="Pfam" id="PF01170"/>
    </source>
</evidence>
<sequence length="481" mass="54400">MPRYILRISQEHLTFRIPSLLSISQLFDFSIKFISEDQYRGILVIELEKEEHVNHILERDTLVSSISELYAEGKSYAALHEQMRGNLAVLKPYMQSSFKFTMEGVNHRVVETRIRETVESFAYTALEGNIKMKNYDEEFVVFEDYDFSAAHTTEARLSRDGQFQHVYFGRRIGFGKARLLANSHDVKARAYYGNTSMDSHMGFLMAGQALPAPGKIMYDPFVGTGSMLYAAAHWEAYVMGSDIDGRQIRGRDKGKGVKPGILRAAEQYGIEKLFLDCLTYDITKSPIRRGGWIDAIITDPPYGVRAGAKRLGRKEGGRPLRDEPYMMPDGTYSHTRPGYVPPSRPYELANLTLDLVQLARWLLVPGGRLVFFLPTVNEDYTEVDVPVVEGMKELKVGEGSVQDFGKWGRRLITMVKTAQDDGPPPTFEDHDQFDITKQPEYLPGHHAFRERYAAGFTSRKKSENSSPGADTPPSLEPVVQV</sequence>
<feature type="domain" description="Ribosomal RNA large subunit methyltransferase K/L-like methyltransferase" evidence="12">
    <location>
        <begin position="189"/>
        <end position="310"/>
    </location>
</feature>
<protein>
    <recommendedName>
        <fullName evidence="9">tRNA (guanine(10)-N(2))-methyltransferase</fullName>
        <ecNumber evidence="9">2.1.1.214</ecNumber>
    </recommendedName>
</protein>
<dbReference type="Pfam" id="PF25904">
    <property type="entry name" value="Tmrp11_N"/>
    <property type="match status" value="1"/>
</dbReference>
<evidence type="ECO:0000259" key="13">
    <source>
        <dbReference type="Pfam" id="PF25904"/>
    </source>
</evidence>
<evidence type="ECO:0000256" key="1">
    <source>
        <dbReference type="ARBA" id="ARBA00004496"/>
    </source>
</evidence>
<dbReference type="Gene3D" id="3.40.50.150">
    <property type="entry name" value="Vaccinia Virus protein VP39"/>
    <property type="match status" value="1"/>
</dbReference>
<organism evidence="14 15">
    <name type="scientific">Kwoniella dejecticola CBS 10117</name>
    <dbReference type="NCBI Taxonomy" id="1296121"/>
    <lineage>
        <taxon>Eukaryota</taxon>
        <taxon>Fungi</taxon>
        <taxon>Dikarya</taxon>
        <taxon>Basidiomycota</taxon>
        <taxon>Agaricomycotina</taxon>
        <taxon>Tremellomycetes</taxon>
        <taxon>Tremellales</taxon>
        <taxon>Cryptococcaceae</taxon>
        <taxon>Kwoniella</taxon>
    </lineage>
</organism>
<dbReference type="KEGG" id="kdj:28964406"/>
<dbReference type="InterPro" id="IPR002052">
    <property type="entry name" value="DNA_methylase_N6_adenine_CS"/>
</dbReference>
<name>A0AAJ8KI21_9TREE</name>
<keyword evidence="15" id="KW-1185">Reference proteome</keyword>
<dbReference type="InterPro" id="IPR029063">
    <property type="entry name" value="SAM-dependent_MTases_sf"/>
</dbReference>
<evidence type="ECO:0000256" key="6">
    <source>
        <dbReference type="ARBA" id="ARBA00022691"/>
    </source>
</evidence>
<keyword evidence="5 10" id="KW-0808">Transferase</keyword>
<dbReference type="AlphaFoldDB" id="A0AAJ8KI21"/>
<evidence type="ECO:0000313" key="14">
    <source>
        <dbReference type="EMBL" id="WWC58168.1"/>
    </source>
</evidence>
<dbReference type="PANTHER" id="PTHR13370:SF3">
    <property type="entry name" value="TRNA (GUANINE(10)-N2)-METHYLTRANSFERASE HOMOLOG"/>
    <property type="match status" value="1"/>
</dbReference>
<evidence type="ECO:0000256" key="4">
    <source>
        <dbReference type="ARBA" id="ARBA00022603"/>
    </source>
</evidence>
<dbReference type="GO" id="GO:0160102">
    <property type="term" value="F:tRNA (guanine(10)-N2)-methyltransferase activity"/>
    <property type="evidence" value="ECO:0007669"/>
    <property type="project" value="UniProtKB-EC"/>
</dbReference>
<dbReference type="PIRSF" id="PIRSF017259">
    <property type="entry name" value="tRNA_mtfrase_TRM11"/>
    <property type="match status" value="1"/>
</dbReference>
<evidence type="ECO:0000256" key="5">
    <source>
        <dbReference type="ARBA" id="ARBA00022679"/>
    </source>
</evidence>
<dbReference type="PROSITE" id="PS51627">
    <property type="entry name" value="SAM_MT_TRM11"/>
    <property type="match status" value="1"/>
</dbReference>
<keyword evidence="3 10" id="KW-0820">tRNA-binding</keyword>
<evidence type="ECO:0000256" key="9">
    <source>
        <dbReference type="ARBA" id="ARBA00066937"/>
    </source>
</evidence>
<evidence type="ECO:0000256" key="2">
    <source>
        <dbReference type="ARBA" id="ARBA00022490"/>
    </source>
</evidence>
<dbReference type="Proteomes" id="UP000078595">
    <property type="component" value="Chromosome 1"/>
</dbReference>
<feature type="region of interest" description="Disordered" evidence="11">
    <location>
        <begin position="456"/>
        <end position="481"/>
    </location>
</feature>
<dbReference type="EMBL" id="CP144530">
    <property type="protein sequence ID" value="WWC58168.1"/>
    <property type="molecule type" value="Genomic_DNA"/>
</dbReference>
<reference evidence="14" key="1">
    <citation type="submission" date="2013-07" db="EMBL/GenBank/DDBJ databases">
        <authorList>
            <consortium name="The Broad Institute Genome Sequencing Platform"/>
            <person name="Cuomo C."/>
            <person name="Litvintseva A."/>
            <person name="Chen Y."/>
            <person name="Heitman J."/>
            <person name="Sun S."/>
            <person name="Springer D."/>
            <person name="Dromer F."/>
            <person name="Young S.K."/>
            <person name="Zeng Q."/>
            <person name="Gargeya S."/>
            <person name="Fitzgerald M."/>
            <person name="Abouelleil A."/>
            <person name="Alvarado L."/>
            <person name="Berlin A.M."/>
            <person name="Chapman S.B."/>
            <person name="Dewar J."/>
            <person name="Goldberg J."/>
            <person name="Griggs A."/>
            <person name="Gujja S."/>
            <person name="Hansen M."/>
            <person name="Howarth C."/>
            <person name="Imamovic A."/>
            <person name="Larimer J."/>
            <person name="McCowan C."/>
            <person name="Murphy C."/>
            <person name="Pearson M."/>
            <person name="Priest M."/>
            <person name="Roberts A."/>
            <person name="Saif S."/>
            <person name="Shea T."/>
            <person name="Sykes S."/>
            <person name="Wortman J."/>
            <person name="Nusbaum C."/>
            <person name="Birren B."/>
        </authorList>
    </citation>
    <scope>NUCLEOTIDE SEQUENCE</scope>
    <source>
        <strain evidence="14">CBS 10117</strain>
    </source>
</reference>
<dbReference type="RefSeq" id="XP_065824251.1">
    <property type="nucleotide sequence ID" value="XM_065968179.1"/>
</dbReference>
<dbReference type="InterPro" id="IPR016691">
    <property type="entry name" value="TRMT11"/>
</dbReference>
<evidence type="ECO:0000313" key="15">
    <source>
        <dbReference type="Proteomes" id="UP000078595"/>
    </source>
</evidence>
<comment type="subcellular location">
    <subcellularLocation>
        <location evidence="1">Cytoplasm</location>
    </subcellularLocation>
</comment>
<dbReference type="GeneID" id="28964406"/>
<dbReference type="GO" id="GO:0032259">
    <property type="term" value="P:methylation"/>
    <property type="evidence" value="ECO:0007669"/>
    <property type="project" value="UniProtKB-UniRule"/>
</dbReference>
<dbReference type="GO" id="GO:0005737">
    <property type="term" value="C:cytoplasm"/>
    <property type="evidence" value="ECO:0007669"/>
    <property type="project" value="UniProtKB-SubCell"/>
</dbReference>
<dbReference type="GO" id="GO:0008033">
    <property type="term" value="P:tRNA processing"/>
    <property type="evidence" value="ECO:0007669"/>
    <property type="project" value="UniProtKB-UniRule"/>
</dbReference>
<evidence type="ECO:0000256" key="7">
    <source>
        <dbReference type="ARBA" id="ARBA00022694"/>
    </source>
</evidence>
<accession>A0AAJ8KI21</accession>
<proteinExistence type="inferred from homology"/>
<feature type="domain" description="tRNA (guanine(10)-N(2))-methyltransferase TRMT11 N-terminal" evidence="13">
    <location>
        <begin position="3"/>
        <end position="174"/>
    </location>
</feature>
<dbReference type="Pfam" id="PF01170">
    <property type="entry name" value="UPF0020"/>
    <property type="match status" value="1"/>
</dbReference>
<keyword evidence="6 10" id="KW-0949">S-adenosyl-L-methionine</keyword>
<dbReference type="EC" id="2.1.1.214" evidence="9"/>
<keyword evidence="2" id="KW-0963">Cytoplasm</keyword>
<dbReference type="PRINTS" id="PR00507">
    <property type="entry name" value="N12N6MTFRASE"/>
</dbReference>
<evidence type="ECO:0000256" key="10">
    <source>
        <dbReference type="PROSITE-ProRule" id="PRU00959"/>
    </source>
</evidence>
<evidence type="ECO:0000256" key="11">
    <source>
        <dbReference type="SAM" id="MobiDB-lite"/>
    </source>
</evidence>
<keyword evidence="7 10" id="KW-0819">tRNA processing</keyword>
<dbReference type="SUPFAM" id="SSF53335">
    <property type="entry name" value="S-adenosyl-L-methionine-dependent methyltransferases"/>
    <property type="match status" value="1"/>
</dbReference>
<dbReference type="InterPro" id="IPR000241">
    <property type="entry name" value="RlmKL-like_Mtase"/>
</dbReference>
<dbReference type="InterPro" id="IPR059073">
    <property type="entry name" value="TRMT11_N"/>
</dbReference>
<evidence type="ECO:0000256" key="8">
    <source>
        <dbReference type="ARBA" id="ARBA00022884"/>
    </source>
</evidence>
<dbReference type="GO" id="GO:0000049">
    <property type="term" value="F:tRNA binding"/>
    <property type="evidence" value="ECO:0007669"/>
    <property type="project" value="UniProtKB-UniRule"/>
</dbReference>
<comment type="similarity">
    <text evidence="10">Belongs to the class I-like SAM-binding methyltransferase superfamily. TRM11 methyltransferase family.</text>
</comment>
<dbReference type="PROSITE" id="PS00092">
    <property type="entry name" value="N6_MTASE"/>
    <property type="match status" value="1"/>
</dbReference>